<evidence type="ECO:0000256" key="14">
    <source>
        <dbReference type="ARBA" id="ARBA00037884"/>
    </source>
</evidence>
<dbReference type="PANTHER" id="PTHR10250:SF26">
    <property type="entry name" value="GLUTATHIONE S-TRANSFERASE 3, MITOCHONDRIAL"/>
    <property type="match status" value="1"/>
</dbReference>
<dbReference type="GO" id="GO:0005783">
    <property type="term" value="C:endoplasmic reticulum"/>
    <property type="evidence" value="ECO:0007669"/>
    <property type="project" value="TreeGrafter"/>
</dbReference>
<evidence type="ECO:0000256" key="17">
    <source>
        <dbReference type="ARBA" id="ARBA00043664"/>
    </source>
</evidence>
<dbReference type="InterPro" id="IPR001129">
    <property type="entry name" value="Membr-assoc_MAPEG"/>
</dbReference>
<evidence type="ECO:0000313" key="25">
    <source>
        <dbReference type="Proteomes" id="UP001374579"/>
    </source>
</evidence>
<evidence type="ECO:0000256" key="19">
    <source>
        <dbReference type="ARBA" id="ARBA00051411"/>
    </source>
</evidence>
<reference evidence="24 25" key="1">
    <citation type="submission" date="2024-02" db="EMBL/GenBank/DDBJ databases">
        <title>Chromosome-scale genome assembly of the rough periwinkle Littorina saxatilis.</title>
        <authorList>
            <person name="De Jode A."/>
            <person name="Faria R."/>
            <person name="Formenti G."/>
            <person name="Sims Y."/>
            <person name="Smith T.P."/>
            <person name="Tracey A."/>
            <person name="Wood J.M.D."/>
            <person name="Zagrodzka Z.B."/>
            <person name="Johannesson K."/>
            <person name="Butlin R.K."/>
            <person name="Leder E.H."/>
        </authorList>
    </citation>
    <scope>NUCLEOTIDE SEQUENCE [LARGE SCALE GENOMIC DNA]</scope>
    <source>
        <strain evidence="24">Snail1</strain>
        <tissue evidence="24">Muscle</tissue>
    </source>
</reference>
<dbReference type="Gene3D" id="1.20.120.550">
    <property type="entry name" value="Membrane associated eicosanoid/glutathione metabolism-like domain"/>
    <property type="match status" value="1"/>
</dbReference>
<keyword evidence="13" id="KW-0449">Lipoprotein</keyword>
<proteinExistence type="inferred from homology"/>
<protein>
    <recommendedName>
        <fullName evidence="20">Glutathione S-transferase 3, mitochondrial</fullName>
        <ecNumber evidence="16">4.4.1.20</ecNumber>
    </recommendedName>
    <alternativeName>
        <fullName evidence="21">Glutathione peroxidase MGST3</fullName>
    </alternativeName>
    <alternativeName>
        <fullName evidence="22">LTC4 synthase MGST3</fullName>
    </alternativeName>
</protein>
<keyword evidence="4 23" id="KW-0812">Transmembrane</keyword>
<evidence type="ECO:0000256" key="10">
    <source>
        <dbReference type="ARBA" id="ARBA00023136"/>
    </source>
</evidence>
<keyword evidence="8" id="KW-0443">Lipid metabolism</keyword>
<keyword evidence="11" id="KW-0564">Palmitate</keyword>
<organism evidence="24 25">
    <name type="scientific">Littorina saxatilis</name>
    <dbReference type="NCBI Taxonomy" id="31220"/>
    <lineage>
        <taxon>Eukaryota</taxon>
        <taxon>Metazoa</taxon>
        <taxon>Spiralia</taxon>
        <taxon>Lophotrochozoa</taxon>
        <taxon>Mollusca</taxon>
        <taxon>Gastropoda</taxon>
        <taxon>Caenogastropoda</taxon>
        <taxon>Littorinimorpha</taxon>
        <taxon>Littorinoidea</taxon>
        <taxon>Littorinidae</taxon>
        <taxon>Littorina</taxon>
    </lineage>
</organism>
<evidence type="ECO:0000256" key="7">
    <source>
        <dbReference type="ARBA" id="ARBA00023002"/>
    </source>
</evidence>
<dbReference type="GO" id="GO:0006691">
    <property type="term" value="P:leukotriene metabolic process"/>
    <property type="evidence" value="ECO:0007669"/>
    <property type="project" value="UniProtKB-ARBA"/>
</dbReference>
<keyword evidence="7" id="KW-0560">Oxidoreductase</keyword>
<evidence type="ECO:0000256" key="22">
    <source>
        <dbReference type="ARBA" id="ARBA00076908"/>
    </source>
</evidence>
<dbReference type="GO" id="GO:0005741">
    <property type="term" value="C:mitochondrial outer membrane"/>
    <property type="evidence" value="ECO:0007669"/>
    <property type="project" value="UniProtKB-SubCell"/>
</dbReference>
<keyword evidence="12" id="KW-0456">Lyase</keyword>
<dbReference type="GO" id="GO:0006629">
    <property type="term" value="P:lipid metabolic process"/>
    <property type="evidence" value="ECO:0007669"/>
    <property type="project" value="UniProtKB-KW"/>
</dbReference>
<evidence type="ECO:0000256" key="15">
    <source>
        <dbReference type="ARBA" id="ARBA00037916"/>
    </source>
</evidence>
<dbReference type="PANTHER" id="PTHR10250">
    <property type="entry name" value="MICROSOMAL GLUTATHIONE S-TRANSFERASE"/>
    <property type="match status" value="1"/>
</dbReference>
<evidence type="ECO:0000256" key="5">
    <source>
        <dbReference type="ARBA" id="ARBA00022787"/>
    </source>
</evidence>
<comment type="catalytic activity">
    <reaction evidence="17">
        <text>(5S)-hydroperoxy-(6E,8Z,11Z,14Z)-eicosatetraenoate + 2 glutathione = (5S)-hydroxy-(6E,8Z,11Z,14Z)-eicosatetraenoate + glutathione disulfide + H2O</text>
        <dbReference type="Rhea" id="RHEA:48620"/>
        <dbReference type="ChEBI" id="CHEBI:15377"/>
        <dbReference type="ChEBI" id="CHEBI:57450"/>
        <dbReference type="ChEBI" id="CHEBI:57925"/>
        <dbReference type="ChEBI" id="CHEBI:58297"/>
        <dbReference type="ChEBI" id="CHEBI:90632"/>
    </reaction>
    <physiologicalReaction direction="left-to-right" evidence="17">
        <dbReference type="Rhea" id="RHEA:48621"/>
    </physiologicalReaction>
</comment>
<comment type="catalytic activity">
    <reaction evidence="18">
        <text>leukotriene C4 = leukotriene A4 + glutathione</text>
        <dbReference type="Rhea" id="RHEA:17617"/>
        <dbReference type="ChEBI" id="CHEBI:57463"/>
        <dbReference type="ChEBI" id="CHEBI:57925"/>
        <dbReference type="ChEBI" id="CHEBI:57973"/>
        <dbReference type="EC" id="4.4.1.20"/>
    </reaction>
    <physiologicalReaction direction="right-to-left" evidence="18">
        <dbReference type="Rhea" id="RHEA:17619"/>
    </physiologicalReaction>
</comment>
<sequence>MGSISLSIQGDYGYVIFVAVSTWVLLNWLAMQVMKARKKYEVPYPTLYSPTSHDFNCVQRAHQNTIENMPMFLVFLLLAGLYLPRLSAFFGVVYLSSRVVYAFGYYTGDPSKRNRGVFGYIGYLGLLVNTVLFAANLLGWI</sequence>
<dbReference type="GO" id="GO:0004602">
    <property type="term" value="F:glutathione peroxidase activity"/>
    <property type="evidence" value="ECO:0007669"/>
    <property type="project" value="TreeGrafter"/>
</dbReference>
<evidence type="ECO:0000256" key="1">
    <source>
        <dbReference type="ARBA" id="ARBA00004374"/>
    </source>
</evidence>
<keyword evidence="25" id="KW-1185">Reference proteome</keyword>
<dbReference type="GO" id="GO:0004464">
    <property type="term" value="F:leukotriene-C4 synthase activity"/>
    <property type="evidence" value="ECO:0007669"/>
    <property type="project" value="UniProtKB-EC"/>
</dbReference>
<evidence type="ECO:0000313" key="24">
    <source>
        <dbReference type="EMBL" id="KAK7107080.1"/>
    </source>
</evidence>
<keyword evidence="9" id="KW-0496">Mitochondrion</keyword>
<comment type="subcellular location">
    <subcellularLocation>
        <location evidence="1">Mitochondrion outer membrane</location>
        <topology evidence="1">Multi-pass membrane protein</topology>
    </subcellularLocation>
</comment>
<evidence type="ECO:0000256" key="4">
    <source>
        <dbReference type="ARBA" id="ARBA00022692"/>
    </source>
</evidence>
<feature type="transmembrane region" description="Helical" evidence="23">
    <location>
        <begin position="117"/>
        <end position="138"/>
    </location>
</feature>
<comment type="catalytic activity">
    <reaction evidence="19">
        <text>15-deoxy-Delta(12,14)-prostaglandin J2 + glutathione = 15-deoxy-Delta(12,14)-prostaglandin J2-S-(R)-glutathione</text>
        <dbReference type="Rhea" id="RHEA:75963"/>
        <dbReference type="ChEBI" id="CHEBI:57925"/>
        <dbReference type="ChEBI" id="CHEBI:85236"/>
        <dbReference type="ChEBI" id="CHEBI:194498"/>
    </reaction>
    <physiologicalReaction direction="left-to-right" evidence="19">
        <dbReference type="Rhea" id="RHEA:75964"/>
    </physiologicalReaction>
</comment>
<dbReference type="Pfam" id="PF01124">
    <property type="entry name" value="MAPEG"/>
    <property type="match status" value="1"/>
</dbReference>
<evidence type="ECO:0000256" key="23">
    <source>
        <dbReference type="SAM" id="Phobius"/>
    </source>
</evidence>
<evidence type="ECO:0000256" key="6">
    <source>
        <dbReference type="ARBA" id="ARBA00022989"/>
    </source>
</evidence>
<gene>
    <name evidence="24" type="ORF">V1264_015059</name>
</gene>
<comment type="pathway">
    <text evidence="14">Lipid metabolism; leukotriene C4 biosynthesis.</text>
</comment>
<feature type="transmembrane region" description="Helical" evidence="23">
    <location>
        <begin position="72"/>
        <end position="97"/>
    </location>
</feature>
<evidence type="ECO:0000256" key="12">
    <source>
        <dbReference type="ARBA" id="ARBA00023239"/>
    </source>
</evidence>
<comment type="pathway">
    <text evidence="15">Lipid metabolism; arachidonate metabolism.</text>
</comment>
<dbReference type="EC" id="4.4.1.20" evidence="16"/>
<comment type="caution">
    <text evidence="24">The sequence shown here is derived from an EMBL/GenBank/DDBJ whole genome shotgun (WGS) entry which is preliminary data.</text>
</comment>
<dbReference type="SUPFAM" id="SSF161084">
    <property type="entry name" value="MAPEG domain-like"/>
    <property type="match status" value="1"/>
</dbReference>
<evidence type="ECO:0000256" key="20">
    <source>
        <dbReference type="ARBA" id="ARBA00069748"/>
    </source>
</evidence>
<dbReference type="InterPro" id="IPR023352">
    <property type="entry name" value="MAPEG-like_dom_sf"/>
</dbReference>
<comment type="similarity">
    <text evidence="2">Belongs to the MAPEG family.</text>
</comment>
<dbReference type="InterPro" id="IPR050997">
    <property type="entry name" value="MAPEG"/>
</dbReference>
<dbReference type="GO" id="GO:0005635">
    <property type="term" value="C:nuclear envelope"/>
    <property type="evidence" value="ECO:0007669"/>
    <property type="project" value="TreeGrafter"/>
</dbReference>
<evidence type="ECO:0000256" key="11">
    <source>
        <dbReference type="ARBA" id="ARBA00023139"/>
    </source>
</evidence>
<dbReference type="FunFam" id="1.20.120.550:FF:000004">
    <property type="entry name" value="Microsomal glutathione S-transferase 3"/>
    <property type="match status" value="1"/>
</dbReference>
<keyword evidence="10 23" id="KW-0472">Membrane</keyword>
<evidence type="ECO:0000256" key="16">
    <source>
        <dbReference type="ARBA" id="ARBA00039056"/>
    </source>
</evidence>
<feature type="transmembrane region" description="Helical" evidence="23">
    <location>
        <begin position="12"/>
        <end position="30"/>
    </location>
</feature>
<evidence type="ECO:0000256" key="3">
    <source>
        <dbReference type="ARBA" id="ARBA00022679"/>
    </source>
</evidence>
<evidence type="ECO:0000256" key="13">
    <source>
        <dbReference type="ARBA" id="ARBA00023288"/>
    </source>
</evidence>
<evidence type="ECO:0000256" key="9">
    <source>
        <dbReference type="ARBA" id="ARBA00023128"/>
    </source>
</evidence>
<evidence type="ECO:0000256" key="8">
    <source>
        <dbReference type="ARBA" id="ARBA00023098"/>
    </source>
</evidence>
<evidence type="ECO:0000256" key="2">
    <source>
        <dbReference type="ARBA" id="ARBA00010459"/>
    </source>
</evidence>
<dbReference type="Proteomes" id="UP001374579">
    <property type="component" value="Unassembled WGS sequence"/>
</dbReference>
<dbReference type="AlphaFoldDB" id="A0AAN9BP98"/>
<dbReference type="GO" id="GO:0004364">
    <property type="term" value="F:glutathione transferase activity"/>
    <property type="evidence" value="ECO:0007669"/>
    <property type="project" value="TreeGrafter"/>
</dbReference>
<evidence type="ECO:0000256" key="18">
    <source>
        <dbReference type="ARBA" id="ARBA00049298"/>
    </source>
</evidence>
<accession>A0AAN9BP98</accession>
<dbReference type="EMBL" id="JBAMIC010000004">
    <property type="protein sequence ID" value="KAK7107080.1"/>
    <property type="molecule type" value="Genomic_DNA"/>
</dbReference>
<name>A0AAN9BP98_9CAEN</name>
<keyword evidence="5" id="KW-1000">Mitochondrion outer membrane</keyword>
<keyword evidence="3" id="KW-0808">Transferase</keyword>
<keyword evidence="6 23" id="KW-1133">Transmembrane helix</keyword>
<evidence type="ECO:0000256" key="21">
    <source>
        <dbReference type="ARBA" id="ARBA00075145"/>
    </source>
</evidence>